<dbReference type="InterPro" id="IPR018604">
    <property type="entry name" value="YycI-like"/>
</dbReference>
<name>A0A0R2FT35_9LACO</name>
<dbReference type="eggNOG" id="COG4853">
    <property type="taxonomic scope" value="Bacteria"/>
</dbReference>
<dbReference type="Pfam" id="PF09648">
    <property type="entry name" value="YycI"/>
    <property type="match status" value="1"/>
</dbReference>
<dbReference type="Proteomes" id="UP000051296">
    <property type="component" value="Unassembled WGS sequence"/>
</dbReference>
<dbReference type="AlphaFoldDB" id="A0A0R2FT35"/>
<accession>A0A0R2FT35</accession>
<protein>
    <recommendedName>
        <fullName evidence="1">Regulatory protein YycH-like domain-containing protein</fullName>
    </recommendedName>
</protein>
<gene>
    <name evidence="2" type="ORF">IV68_GL001112</name>
</gene>
<keyword evidence="3" id="KW-1185">Reference proteome</keyword>
<feature type="domain" description="Regulatory protein YycH-like" evidence="1">
    <location>
        <begin position="27"/>
        <end position="252"/>
    </location>
</feature>
<dbReference type="PATRIC" id="fig|1123500.6.peg.1112"/>
<evidence type="ECO:0000313" key="2">
    <source>
        <dbReference type="EMBL" id="KRN31230.1"/>
    </source>
</evidence>
<comment type="caution">
    <text evidence="2">The sequence shown here is derived from an EMBL/GenBank/DDBJ whole genome shotgun (WGS) entry which is preliminary data.</text>
</comment>
<dbReference type="InParanoid" id="A0A0R2FT35"/>
<reference evidence="2 3" key="1">
    <citation type="journal article" date="2015" name="Genome Announc.">
        <title>Expanding the biotechnology potential of lactobacilli through comparative genomics of 213 strains and associated genera.</title>
        <authorList>
            <person name="Sun Z."/>
            <person name="Harris H.M."/>
            <person name="McCann A."/>
            <person name="Guo C."/>
            <person name="Argimon S."/>
            <person name="Zhang W."/>
            <person name="Yang X."/>
            <person name="Jeffery I.B."/>
            <person name="Cooney J.C."/>
            <person name="Kagawa T.F."/>
            <person name="Liu W."/>
            <person name="Song Y."/>
            <person name="Salvetti E."/>
            <person name="Wrobel A."/>
            <person name="Rasinkangas P."/>
            <person name="Parkhill J."/>
            <person name="Rea M.C."/>
            <person name="O'Sullivan O."/>
            <person name="Ritari J."/>
            <person name="Douillard F.P."/>
            <person name="Paul Ross R."/>
            <person name="Yang R."/>
            <person name="Briner A.E."/>
            <person name="Felis G.E."/>
            <person name="de Vos W.M."/>
            <person name="Barrangou R."/>
            <person name="Klaenhammer T.R."/>
            <person name="Caufield P.W."/>
            <person name="Cui Y."/>
            <person name="Zhang H."/>
            <person name="O'Toole P.W."/>
        </authorList>
    </citation>
    <scope>NUCLEOTIDE SEQUENCE [LARGE SCALE GENOMIC DNA]</scope>
    <source>
        <strain evidence="2 3">DSM 20190</strain>
    </source>
</reference>
<dbReference type="GO" id="GO:0016020">
    <property type="term" value="C:membrane"/>
    <property type="evidence" value="ECO:0007669"/>
    <property type="project" value="InterPro"/>
</dbReference>
<dbReference type="EMBL" id="JQAX01000004">
    <property type="protein sequence ID" value="KRN31230.1"/>
    <property type="molecule type" value="Genomic_DNA"/>
</dbReference>
<organism evidence="2 3">
    <name type="scientific">Weissella halotolerans DSM 20190</name>
    <dbReference type="NCBI Taxonomy" id="1123500"/>
    <lineage>
        <taxon>Bacteria</taxon>
        <taxon>Bacillati</taxon>
        <taxon>Bacillota</taxon>
        <taxon>Bacilli</taxon>
        <taxon>Lactobacillales</taxon>
        <taxon>Lactobacillaceae</taxon>
        <taxon>Weissella</taxon>
    </lineage>
</organism>
<evidence type="ECO:0000259" key="1">
    <source>
        <dbReference type="Pfam" id="PF09648"/>
    </source>
</evidence>
<proteinExistence type="predicted"/>
<dbReference type="Gene3D" id="2.40.128.690">
    <property type="entry name" value="YycH protein, domain 3-like"/>
    <property type="match status" value="1"/>
</dbReference>
<dbReference type="STRING" id="1123500.GCA_000420365_01164"/>
<sequence length="259" mass="29128">MWVFLILDLVLAVQWLSVWHTVEDPGSTANMRQEIQMDGIKTKKLAETSPEGKYLAARDGTDYLRSHLGQLKERWQVDFDNHLLTANPKETINLGSSTQSAIKIGKRLVKQSSDVIEGDRYQFDQAASQQASEGKSGHVLVFNQAAVGRLPFVSSRAQLQVICDQDFRVIRYTQTYVSDIQVLRDVPVLISEERAFINAYQYNEVPNNAQLTWSKLGYSTLMTVDGNEIFIPTWTFTVKNVAGESSTIRINALNGALLQ</sequence>
<evidence type="ECO:0000313" key="3">
    <source>
        <dbReference type="Proteomes" id="UP000051296"/>
    </source>
</evidence>